<dbReference type="SUPFAM" id="SSF51445">
    <property type="entry name" value="(Trans)glycosidases"/>
    <property type="match status" value="1"/>
</dbReference>
<dbReference type="AlphaFoldDB" id="A0A7J5A8X4"/>
<accession>A0A7J5A8X4</accession>
<dbReference type="EMBL" id="WAEM01000011">
    <property type="protein sequence ID" value="KAB1154024.1"/>
    <property type="molecule type" value="Genomic_DNA"/>
</dbReference>
<dbReference type="InterPro" id="IPR013785">
    <property type="entry name" value="Aldolase_TIM"/>
</dbReference>
<dbReference type="Gene3D" id="3.20.20.70">
    <property type="entry name" value="Aldolase class I"/>
    <property type="match status" value="1"/>
</dbReference>
<comment type="caution">
    <text evidence="2">The sequence shown here is derived from an EMBL/GenBank/DDBJ whole genome shotgun (WGS) entry which is preliminary data.</text>
</comment>
<reference evidence="2 3" key="1">
    <citation type="submission" date="2019-09" db="EMBL/GenBank/DDBJ databases">
        <title>Flavobacterium sp. nov., isolated from glacier ice.</title>
        <authorList>
            <person name="Liu Q."/>
        </authorList>
    </citation>
    <scope>NUCLEOTIDE SEQUENCE [LARGE SCALE GENOMIC DNA]</scope>
    <source>
        <strain evidence="2 3">NBRC 112527</strain>
    </source>
</reference>
<sequence length="613" mass="69248">MKLHHLSWLVLFFILLNNSTILAKNSSDWTGITIDIKANYPVTATQKIEKQKNGFTRLKIVLANDGKQPLTIEQISICIPVIENTSNETEALFGGSDMWRNTVILRKLGQLDKKCTSNFYAMLKLSEGEYLFAGSLSWRIFLPYITIKNGAFVITSNGENKQLLPGQKIDYEQIVLSRNTNWVNQLDQFGAAIAKENKIGKLKDVTYNGWATWDYYGRVFTADDVNQNMDQLNKLPLKTNLVQVDGGWWPERGDYTLVHNKIPGGIKAIGARVRAEGKMLGLHFDGFRGDAKSEICKTHPEYFLHDQDGKLFVKTQESPDHKLEHTFFDYSHPGARAYIASCIKNMKENWGVSYFKIDFMCNGLDDFIKGNNKLISFKAYNPGITSVERFRLGMQAMRDAVGPDGYFLGCTAVFGPTIGFVDAMRTGNDINPVYESFGERALSNSSNFYLKSVFNLDPDYMVARAAEDEDATVSIEDRKSGGTLSENEAKMWVDFVSLYGNIRLNSDNLTTLRPERKAIIMAGLKTPKIDETVPLDLWLHATEKNDAIELLLSRSGKKIYLGIFNWSDKAKEYSLPEFGKSATKVQLEGRHSVIIKYEGNKSFQQLCQKLKSK</sequence>
<dbReference type="OrthoDB" id="9807519at2"/>
<evidence type="ECO:0000256" key="1">
    <source>
        <dbReference type="SAM" id="SignalP"/>
    </source>
</evidence>
<name>A0A7J5A8X4_9FLAO</name>
<keyword evidence="1" id="KW-0732">Signal</keyword>
<dbReference type="Pfam" id="PF02065">
    <property type="entry name" value="Melibiase"/>
    <property type="match status" value="1"/>
</dbReference>
<dbReference type="RefSeq" id="WP_151108509.1">
    <property type="nucleotide sequence ID" value="NZ_WAEM01000011.1"/>
</dbReference>
<gene>
    <name evidence="2" type="ORF">F6464_13630</name>
</gene>
<evidence type="ECO:0000313" key="3">
    <source>
        <dbReference type="Proteomes" id="UP000490922"/>
    </source>
</evidence>
<organism evidence="2 3">
    <name type="scientific">Flavobacterium luteum</name>
    <dbReference type="NCBI Taxonomy" id="2026654"/>
    <lineage>
        <taxon>Bacteria</taxon>
        <taxon>Pseudomonadati</taxon>
        <taxon>Bacteroidota</taxon>
        <taxon>Flavobacteriia</taxon>
        <taxon>Flavobacteriales</taxon>
        <taxon>Flavobacteriaceae</taxon>
        <taxon>Flavobacterium</taxon>
    </lineage>
</organism>
<evidence type="ECO:0000313" key="2">
    <source>
        <dbReference type="EMBL" id="KAB1154024.1"/>
    </source>
</evidence>
<feature type="chain" id="PRO_5029509032" description="Alpha-galactosidase" evidence="1">
    <location>
        <begin position="24"/>
        <end position="613"/>
    </location>
</feature>
<feature type="signal peptide" evidence="1">
    <location>
        <begin position="1"/>
        <end position="23"/>
    </location>
</feature>
<dbReference type="GO" id="GO:0004557">
    <property type="term" value="F:alpha-galactosidase activity"/>
    <property type="evidence" value="ECO:0007669"/>
    <property type="project" value="UniProtKB-ARBA"/>
</dbReference>
<dbReference type="InterPro" id="IPR050985">
    <property type="entry name" value="Alpha-glycosidase_related"/>
</dbReference>
<dbReference type="InterPro" id="IPR017853">
    <property type="entry name" value="GH"/>
</dbReference>
<evidence type="ECO:0008006" key="4">
    <source>
        <dbReference type="Google" id="ProtNLM"/>
    </source>
</evidence>
<keyword evidence="3" id="KW-1185">Reference proteome</keyword>
<dbReference type="Proteomes" id="UP000490922">
    <property type="component" value="Unassembled WGS sequence"/>
</dbReference>
<proteinExistence type="predicted"/>
<protein>
    <recommendedName>
        <fullName evidence="4">Alpha-galactosidase</fullName>
    </recommendedName>
</protein>
<dbReference type="PANTHER" id="PTHR43053">
    <property type="entry name" value="GLYCOSIDASE FAMILY 31"/>
    <property type="match status" value="1"/>
</dbReference>